<organism evidence="3 4">
    <name type="scientific">Parasitella parasitica</name>
    <dbReference type="NCBI Taxonomy" id="35722"/>
    <lineage>
        <taxon>Eukaryota</taxon>
        <taxon>Fungi</taxon>
        <taxon>Fungi incertae sedis</taxon>
        <taxon>Mucoromycota</taxon>
        <taxon>Mucoromycotina</taxon>
        <taxon>Mucoromycetes</taxon>
        <taxon>Mucorales</taxon>
        <taxon>Mucorineae</taxon>
        <taxon>Mucoraceae</taxon>
        <taxon>Parasitella</taxon>
    </lineage>
</organism>
<dbReference type="GO" id="GO:0005849">
    <property type="term" value="C:mRNA cleavage factor complex"/>
    <property type="evidence" value="ECO:0007669"/>
    <property type="project" value="TreeGrafter"/>
</dbReference>
<keyword evidence="4" id="KW-1185">Reference proteome</keyword>
<dbReference type="GO" id="GO:0005737">
    <property type="term" value="C:cytoplasm"/>
    <property type="evidence" value="ECO:0007669"/>
    <property type="project" value="TreeGrafter"/>
</dbReference>
<accession>A0A0B7MX13</accession>
<protein>
    <recommendedName>
        <fullName evidence="2">CID domain-containing protein</fullName>
    </recommendedName>
</protein>
<dbReference type="PANTHER" id="PTHR15921">
    <property type="entry name" value="PRE-MRNA CLEAVAGE COMPLEX II"/>
    <property type="match status" value="1"/>
</dbReference>
<reference evidence="3 4" key="1">
    <citation type="submission" date="2014-09" db="EMBL/GenBank/DDBJ databases">
        <authorList>
            <person name="Ellenberger Sabrina"/>
        </authorList>
    </citation>
    <scope>NUCLEOTIDE SEQUENCE [LARGE SCALE GENOMIC DNA]</scope>
    <source>
        <strain evidence="3 4">CBS 412.66</strain>
    </source>
</reference>
<dbReference type="InterPro" id="IPR008942">
    <property type="entry name" value="ENTH_VHS"/>
</dbReference>
<feature type="domain" description="CID" evidence="2">
    <location>
        <begin position="21"/>
        <end position="73"/>
    </location>
</feature>
<feature type="region of interest" description="Disordered" evidence="1">
    <location>
        <begin position="1"/>
        <end position="23"/>
    </location>
</feature>
<dbReference type="OrthoDB" id="2129491at2759"/>
<dbReference type="GO" id="GO:0006369">
    <property type="term" value="P:termination of RNA polymerase II transcription"/>
    <property type="evidence" value="ECO:0007669"/>
    <property type="project" value="InterPro"/>
</dbReference>
<dbReference type="GO" id="GO:0003729">
    <property type="term" value="F:mRNA binding"/>
    <property type="evidence" value="ECO:0007669"/>
    <property type="project" value="InterPro"/>
</dbReference>
<dbReference type="SUPFAM" id="SSF48464">
    <property type="entry name" value="ENTH/VHS domain"/>
    <property type="match status" value="1"/>
</dbReference>
<evidence type="ECO:0000256" key="1">
    <source>
        <dbReference type="SAM" id="MobiDB-lite"/>
    </source>
</evidence>
<evidence type="ECO:0000313" key="3">
    <source>
        <dbReference type="EMBL" id="CEP07409.1"/>
    </source>
</evidence>
<dbReference type="AlphaFoldDB" id="A0A0B7MX13"/>
<dbReference type="PANTHER" id="PTHR15921:SF3">
    <property type="entry name" value="PRE-MRNA CLEAVAGE COMPLEX 2 PROTEIN PCF11"/>
    <property type="match status" value="1"/>
</dbReference>
<evidence type="ECO:0000313" key="4">
    <source>
        <dbReference type="Proteomes" id="UP000054107"/>
    </source>
</evidence>
<gene>
    <name evidence="3" type="primary">PARPA_00696.1 scaffold 1031</name>
</gene>
<evidence type="ECO:0000259" key="2">
    <source>
        <dbReference type="PROSITE" id="PS51391"/>
    </source>
</evidence>
<dbReference type="PROSITE" id="PS51391">
    <property type="entry name" value="CID"/>
    <property type="match status" value="1"/>
</dbReference>
<sequence>MNSGRQQQQQQQPHHNPTGRDIEQVRRNYRSALSELTFNSKPIITNLTIMAQENQDAASVIVKEIENQLRNVS</sequence>
<dbReference type="STRING" id="35722.A0A0B7MX13"/>
<dbReference type="GO" id="GO:0000993">
    <property type="term" value="F:RNA polymerase II complex binding"/>
    <property type="evidence" value="ECO:0007669"/>
    <property type="project" value="InterPro"/>
</dbReference>
<dbReference type="InterPro" id="IPR045154">
    <property type="entry name" value="PCF11-like"/>
</dbReference>
<dbReference type="EMBL" id="LN719230">
    <property type="protein sequence ID" value="CEP07409.1"/>
    <property type="molecule type" value="Genomic_DNA"/>
</dbReference>
<dbReference type="Gene3D" id="1.25.40.90">
    <property type="match status" value="1"/>
</dbReference>
<proteinExistence type="predicted"/>
<dbReference type="Proteomes" id="UP000054107">
    <property type="component" value="Unassembled WGS sequence"/>
</dbReference>
<feature type="compositionally biased region" description="Low complexity" evidence="1">
    <location>
        <begin position="1"/>
        <end position="12"/>
    </location>
</feature>
<name>A0A0B7MX13_9FUNG</name>
<dbReference type="GO" id="GO:0031124">
    <property type="term" value="P:mRNA 3'-end processing"/>
    <property type="evidence" value="ECO:0007669"/>
    <property type="project" value="InterPro"/>
</dbReference>
<dbReference type="InterPro" id="IPR006569">
    <property type="entry name" value="CID_dom"/>
</dbReference>